<dbReference type="InterPro" id="IPR053185">
    <property type="entry name" value="SET_domain_protein"/>
</dbReference>
<dbReference type="Proteomes" id="UP000799750">
    <property type="component" value="Unassembled WGS sequence"/>
</dbReference>
<dbReference type="InterPro" id="IPR001214">
    <property type="entry name" value="SET_dom"/>
</dbReference>
<dbReference type="OrthoDB" id="265717at2759"/>
<gene>
    <name evidence="3" type="ORF">BU16DRAFT_325902</name>
</gene>
<dbReference type="InterPro" id="IPR011990">
    <property type="entry name" value="TPR-like_helical_dom_sf"/>
</dbReference>
<dbReference type="Pfam" id="PF00856">
    <property type="entry name" value="SET"/>
    <property type="match status" value="1"/>
</dbReference>
<feature type="domain" description="SET" evidence="2">
    <location>
        <begin position="77"/>
        <end position="281"/>
    </location>
</feature>
<dbReference type="PANTHER" id="PTHR47332">
    <property type="entry name" value="SET DOMAIN-CONTAINING PROTEIN 5"/>
    <property type="match status" value="1"/>
</dbReference>
<dbReference type="SUPFAM" id="SSF82199">
    <property type="entry name" value="SET domain"/>
    <property type="match status" value="1"/>
</dbReference>
<evidence type="ECO:0000313" key="4">
    <source>
        <dbReference type="Proteomes" id="UP000799750"/>
    </source>
</evidence>
<dbReference type="PROSITE" id="PS50280">
    <property type="entry name" value="SET"/>
    <property type="match status" value="1"/>
</dbReference>
<evidence type="ECO:0000313" key="3">
    <source>
        <dbReference type="EMBL" id="KAF2497810.1"/>
    </source>
</evidence>
<dbReference type="SMART" id="SM00317">
    <property type="entry name" value="SET"/>
    <property type="match status" value="1"/>
</dbReference>
<dbReference type="CDD" id="cd20071">
    <property type="entry name" value="SET_SMYD"/>
    <property type="match status" value="1"/>
</dbReference>
<dbReference type="EMBL" id="MU004186">
    <property type="protein sequence ID" value="KAF2497810.1"/>
    <property type="molecule type" value="Genomic_DNA"/>
</dbReference>
<organism evidence="3 4">
    <name type="scientific">Lophium mytilinum</name>
    <dbReference type="NCBI Taxonomy" id="390894"/>
    <lineage>
        <taxon>Eukaryota</taxon>
        <taxon>Fungi</taxon>
        <taxon>Dikarya</taxon>
        <taxon>Ascomycota</taxon>
        <taxon>Pezizomycotina</taxon>
        <taxon>Dothideomycetes</taxon>
        <taxon>Pleosporomycetidae</taxon>
        <taxon>Mytilinidiales</taxon>
        <taxon>Mytilinidiaceae</taxon>
        <taxon>Lophium</taxon>
    </lineage>
</organism>
<protein>
    <submittedName>
        <fullName evidence="3">SET domain-containing protein</fullName>
    </submittedName>
</protein>
<name>A0A6A6R1J7_9PEZI</name>
<feature type="compositionally biased region" description="Polar residues" evidence="1">
    <location>
        <begin position="1"/>
        <end position="22"/>
    </location>
</feature>
<keyword evidence="4" id="KW-1185">Reference proteome</keyword>
<dbReference type="Gene3D" id="1.25.40.10">
    <property type="entry name" value="Tetratricopeptide repeat domain"/>
    <property type="match status" value="1"/>
</dbReference>
<dbReference type="Gene3D" id="2.170.270.10">
    <property type="entry name" value="SET domain"/>
    <property type="match status" value="1"/>
</dbReference>
<dbReference type="PANTHER" id="PTHR47332:SF4">
    <property type="entry name" value="SET DOMAIN-CONTAINING PROTEIN 5"/>
    <property type="match status" value="1"/>
</dbReference>
<dbReference type="AlphaFoldDB" id="A0A6A6R1J7"/>
<evidence type="ECO:0000259" key="2">
    <source>
        <dbReference type="PROSITE" id="PS50280"/>
    </source>
</evidence>
<dbReference type="InterPro" id="IPR046341">
    <property type="entry name" value="SET_dom_sf"/>
</dbReference>
<reference evidence="3" key="1">
    <citation type="journal article" date="2020" name="Stud. Mycol.">
        <title>101 Dothideomycetes genomes: a test case for predicting lifestyles and emergence of pathogens.</title>
        <authorList>
            <person name="Haridas S."/>
            <person name="Albert R."/>
            <person name="Binder M."/>
            <person name="Bloem J."/>
            <person name="Labutti K."/>
            <person name="Salamov A."/>
            <person name="Andreopoulos B."/>
            <person name="Baker S."/>
            <person name="Barry K."/>
            <person name="Bills G."/>
            <person name="Bluhm B."/>
            <person name="Cannon C."/>
            <person name="Castanera R."/>
            <person name="Culley D."/>
            <person name="Daum C."/>
            <person name="Ezra D."/>
            <person name="Gonzalez J."/>
            <person name="Henrissat B."/>
            <person name="Kuo A."/>
            <person name="Liang C."/>
            <person name="Lipzen A."/>
            <person name="Lutzoni F."/>
            <person name="Magnuson J."/>
            <person name="Mondo S."/>
            <person name="Nolan M."/>
            <person name="Ohm R."/>
            <person name="Pangilinan J."/>
            <person name="Park H.-J."/>
            <person name="Ramirez L."/>
            <person name="Alfaro M."/>
            <person name="Sun H."/>
            <person name="Tritt A."/>
            <person name="Yoshinaga Y."/>
            <person name="Zwiers L.-H."/>
            <person name="Turgeon B."/>
            <person name="Goodwin S."/>
            <person name="Spatafora J."/>
            <person name="Crous P."/>
            <person name="Grigoriev I."/>
        </authorList>
    </citation>
    <scope>NUCLEOTIDE SEQUENCE</scope>
    <source>
        <strain evidence="3">CBS 269.34</strain>
    </source>
</reference>
<feature type="region of interest" description="Disordered" evidence="1">
    <location>
        <begin position="1"/>
        <end position="79"/>
    </location>
</feature>
<accession>A0A6A6R1J7</accession>
<sequence>MASDSSHTLSGDSPPTQTPPSSKESHKARITPRKIGIESPRGQKRTSSGVYKGFLTRKGSAADPHLTHSTTDTTHHTQIEKYETPHAGHGLRAAQPMPRGTCIFSESAIVSHPWTEDGEEYYTTPVLEQCFKLSEAKQQEIISLQNVAKPDTFDEWLPWIRSLWWRLEEAENDIPQSLANNLPDVLKMPLSAWPKKLRLQNELAQAVRAYNLICAWETHNRKITNVHNPKKFHYGLFLNTARLNHSCIPNARISYCESRGMMTAYALSDIKAGEELTISYLEDERTADLQNTTIFMKRDERQAQLKQKWEFECTCHVCKNAEVSAAWDDRVTAMKPIRAFFSKIDAPWAPFWKFARLKELGRAVEEGMKLLRMVEKQGPKNIEVARIRETLARLNSMMGRDPAAILCARISLEVAGAVMGKDHQRYDQARCLVWEVESEESQWERDTRRRLE</sequence>
<proteinExistence type="predicted"/>
<evidence type="ECO:0000256" key="1">
    <source>
        <dbReference type="SAM" id="MobiDB-lite"/>
    </source>
</evidence>